<organism evidence="1 2">
    <name type="scientific">Agaricus bisporus var. burnettii</name>
    <dbReference type="NCBI Taxonomy" id="192524"/>
    <lineage>
        <taxon>Eukaryota</taxon>
        <taxon>Fungi</taxon>
        <taxon>Dikarya</taxon>
        <taxon>Basidiomycota</taxon>
        <taxon>Agaricomycotina</taxon>
        <taxon>Agaricomycetes</taxon>
        <taxon>Agaricomycetidae</taxon>
        <taxon>Agaricales</taxon>
        <taxon>Agaricineae</taxon>
        <taxon>Agaricaceae</taxon>
        <taxon>Agaricus</taxon>
    </lineage>
</organism>
<evidence type="ECO:0000313" key="1">
    <source>
        <dbReference type="EMBL" id="KAF7784802.1"/>
    </source>
</evidence>
<dbReference type="AlphaFoldDB" id="A0A8H7FBL6"/>
<dbReference type="EMBL" id="JABXXO010000001">
    <property type="protein sequence ID" value="KAF7784802.1"/>
    <property type="molecule type" value="Genomic_DNA"/>
</dbReference>
<evidence type="ECO:0000313" key="2">
    <source>
        <dbReference type="Proteomes" id="UP000629468"/>
    </source>
</evidence>
<dbReference type="Proteomes" id="UP000629468">
    <property type="component" value="Unassembled WGS sequence"/>
</dbReference>
<sequence length="669" mass="76400">MYSFLPDELLKEILAPALQVPDASFACPSGDSPFANYTPTTSGYLLVCKDWLRVATPLLYSVVVLRSKAQIQALESTLESTPVLGKFIKKLRIESGYCASLSVIFKRCAGSLTDFTLGLIKPKRLIIYDLSGKYIRRKLTNKKRDQFVEALREYIAKWDKLTIVTLPSNMGWNSGFPDFIDAICQSQTIEVVSVGHLSYFYDWMGKLSQSKSIKQILVKGNRKTVHFSVTNALKLNPKLEKLLHWIDEDVINATDTDFLDDNPSSLPSSSSSVALVKRNWVSDLPDTALSNVLFYAMGIDEIEQLDPFCLPGHVRREYQSYYRRKLVLVCKKFHKLALPLYYRSIMISSNSDVQILNVVFKRNKKLGALVKTSIIYELSHSAELKHNLTKFFSYTRNLRRVIANRLAYPGYTTATQDVLDWNSLSALAQKAGSRLMDLAIQLHRPSQPKSPDLFYQFKGLRWLDFSSPARFEFDSADVVKTALPYLDTITCSSFSNTFLLFMSCLNLPKIRSAHFLVLDRCDGAITFLRKHGSKLHTLELPFLPGISVFDVCSNLKKFIIPGEKHGYGVAEFFYSNNEHPLQEIHIKTSDVLRGAEKDKFRYLGGLDLSNFTSLSDIRVDRCVWPITEHEIKKDHWVAWAERLQELYEVNIVNSQGKGWRRRLQARREK</sequence>
<protein>
    <submittedName>
        <fullName evidence="1">Uncharacterized protein</fullName>
    </submittedName>
</protein>
<name>A0A8H7FBL6_AGABI</name>
<accession>A0A8H7FBL6</accession>
<gene>
    <name evidence="1" type="ORF">Agabi119p4_967</name>
</gene>
<reference evidence="1 2" key="1">
    <citation type="journal article" name="Sci. Rep.">
        <title>Telomere-to-telomere assembled and centromere annotated genomes of the two main subspecies of the button mushroom Agaricus bisporus reveal especially polymorphic chromosome ends.</title>
        <authorList>
            <person name="Sonnenberg A.S.M."/>
            <person name="Sedaghat-Telgerd N."/>
            <person name="Lavrijssen B."/>
            <person name="Ohm R.A."/>
            <person name="Hendrickx P.M."/>
            <person name="Scholtmeijer K."/>
            <person name="Baars J.J.P."/>
            <person name="van Peer A."/>
        </authorList>
    </citation>
    <scope>NUCLEOTIDE SEQUENCE [LARGE SCALE GENOMIC DNA]</scope>
    <source>
        <strain evidence="1 2">H119_p4</strain>
    </source>
</reference>
<proteinExistence type="predicted"/>
<comment type="caution">
    <text evidence="1">The sequence shown here is derived from an EMBL/GenBank/DDBJ whole genome shotgun (WGS) entry which is preliminary data.</text>
</comment>